<reference evidence="1 2" key="1">
    <citation type="submission" date="2019-04" db="EMBL/GenBank/DDBJ databases">
        <authorList>
            <person name="Poehlein A."/>
            <person name="Bengelsdorf F.R."/>
            <person name="Duerre P."/>
            <person name="Daniel R."/>
        </authorList>
    </citation>
    <scope>NUCLEOTIDE SEQUENCE [LARGE SCALE GENOMIC DNA]</scope>
    <source>
        <strain evidence="1 2">BS-1</strain>
    </source>
</reference>
<organism evidence="1 2">
    <name type="scientific">Caproiciproducens galactitolivorans</name>
    <dbReference type="NCBI Taxonomy" id="642589"/>
    <lineage>
        <taxon>Bacteria</taxon>
        <taxon>Bacillati</taxon>
        <taxon>Bacillota</taxon>
        <taxon>Clostridia</taxon>
        <taxon>Eubacteriales</taxon>
        <taxon>Acutalibacteraceae</taxon>
        <taxon>Caproiciproducens</taxon>
    </lineage>
</organism>
<evidence type="ECO:0000313" key="2">
    <source>
        <dbReference type="Proteomes" id="UP000297714"/>
    </source>
</evidence>
<dbReference type="RefSeq" id="WP_135661042.1">
    <property type="nucleotide sequence ID" value="NZ_SRMQ01000016.1"/>
</dbReference>
<accession>A0A4Z0YEV3</accession>
<gene>
    <name evidence="1" type="ORF">CAGA_23710</name>
</gene>
<sequence>MKLNPDCIRDILLAVEENTGYRKELQISRALPLPEQLQKYDFETVAYHAKQCIMAGLLVKGHPFLRVEIPIADLTPAGHDFLANIRADTNWNRVKQKAKSVGSESLSILIQIASQVITSMLTQLHGF</sequence>
<dbReference type="Pfam" id="PF10711">
    <property type="entry name" value="DUF2513"/>
    <property type="match status" value="1"/>
</dbReference>
<evidence type="ECO:0008006" key="3">
    <source>
        <dbReference type="Google" id="ProtNLM"/>
    </source>
</evidence>
<dbReference type="AlphaFoldDB" id="A0A4Z0YEV3"/>
<protein>
    <recommendedName>
        <fullName evidence="3">DUF2513 domain-containing protein</fullName>
    </recommendedName>
</protein>
<evidence type="ECO:0000313" key="1">
    <source>
        <dbReference type="EMBL" id="TGJ75492.1"/>
    </source>
</evidence>
<dbReference type="Proteomes" id="UP000297714">
    <property type="component" value="Unassembled WGS sequence"/>
</dbReference>
<dbReference type="EMBL" id="SRMQ01000016">
    <property type="protein sequence ID" value="TGJ75492.1"/>
    <property type="molecule type" value="Genomic_DNA"/>
</dbReference>
<keyword evidence="2" id="KW-1185">Reference proteome</keyword>
<dbReference type="InterPro" id="IPR019650">
    <property type="entry name" value="DUF2513"/>
</dbReference>
<proteinExistence type="predicted"/>
<dbReference type="OrthoDB" id="6960201at2"/>
<comment type="caution">
    <text evidence="1">The sequence shown here is derived from an EMBL/GenBank/DDBJ whole genome shotgun (WGS) entry which is preliminary data.</text>
</comment>
<name>A0A4Z0YEV3_9FIRM</name>